<keyword evidence="5" id="KW-1185">Reference proteome</keyword>
<dbReference type="GO" id="GO:0004519">
    <property type="term" value="F:endonuclease activity"/>
    <property type="evidence" value="ECO:0007669"/>
    <property type="project" value="UniProtKB-KW"/>
</dbReference>
<dbReference type="InterPro" id="IPR013783">
    <property type="entry name" value="Ig-like_fold"/>
</dbReference>
<keyword evidence="4" id="KW-0378">Hydrolase</keyword>
<dbReference type="InterPro" id="IPR005135">
    <property type="entry name" value="Endo/exonuclease/phosphatase"/>
</dbReference>
<evidence type="ECO:0000259" key="3">
    <source>
        <dbReference type="Pfam" id="PF03372"/>
    </source>
</evidence>
<keyword evidence="4" id="KW-0269">Exonuclease</keyword>
<feature type="compositionally biased region" description="Polar residues" evidence="1">
    <location>
        <begin position="196"/>
        <end position="205"/>
    </location>
</feature>
<sequence length="514" mass="55486">MRVRFLIPAVITALLVALGAFPVSAAPRGTLAPAEGEEFTFAYATSDPHPANWIGLYRSSGGGPVDEEYVAPSLVWEYAPQAEGTVRLSADSLEPGSYTAFFLARDGYEWLAEPVEVRLSADGPVSFPVQAATLHNARQGQPYEAYLGGLLSGGGSEAEFEKVSGDAWIQVSADGVLSGTPRASAARETPAGVSRPNRSSATVTVEATGEDGSTARLDVTVPVRRHNQALVDELGVMSFNTWHGGTQVNGYHEKQVRFLLESGADVVGLQETQGRHAARLADALGWYHWQGSGSLGVISRYPIAQEYGEVNASGGVRIELDGEESQVNLWNVHLGYTPYGPYDFCFDGMDEERVLEREAESGRTPQITDTLAAMSDQVDAADEVPVLLVGDFNAPSHLDWTEELREKNCGYADVPWPTSVLPTEAGFTDSYRVAHPDPVSAPGHTWSPVYPFHEGSTGREEPQDRIDFVYHAGDLTVLESHDLVVGDPAPVPRHADNEWTTDHAAVLTFYSLAS</sequence>
<dbReference type="Proteomes" id="UP000579647">
    <property type="component" value="Unassembled WGS sequence"/>
</dbReference>
<keyword evidence="4" id="KW-0255">Endonuclease</keyword>
<organism evidence="4 5">
    <name type="scientific">Nocardiopsis metallicus</name>
    <dbReference type="NCBI Taxonomy" id="179819"/>
    <lineage>
        <taxon>Bacteria</taxon>
        <taxon>Bacillati</taxon>
        <taxon>Actinomycetota</taxon>
        <taxon>Actinomycetes</taxon>
        <taxon>Streptosporangiales</taxon>
        <taxon>Nocardiopsidaceae</taxon>
        <taxon>Nocardiopsis</taxon>
    </lineage>
</organism>
<evidence type="ECO:0000256" key="1">
    <source>
        <dbReference type="SAM" id="MobiDB-lite"/>
    </source>
</evidence>
<dbReference type="EMBL" id="JACHDO010000001">
    <property type="protein sequence ID" value="MBB5492092.1"/>
    <property type="molecule type" value="Genomic_DNA"/>
</dbReference>
<dbReference type="GO" id="GO:0004527">
    <property type="term" value="F:exonuclease activity"/>
    <property type="evidence" value="ECO:0007669"/>
    <property type="project" value="UniProtKB-KW"/>
</dbReference>
<dbReference type="InterPro" id="IPR036691">
    <property type="entry name" value="Endo/exonu/phosph_ase_sf"/>
</dbReference>
<dbReference type="PANTHER" id="PTHR41349">
    <property type="match status" value="1"/>
</dbReference>
<feature type="chain" id="PRO_5032723435" evidence="2">
    <location>
        <begin position="26"/>
        <end position="514"/>
    </location>
</feature>
<dbReference type="SUPFAM" id="SSF56219">
    <property type="entry name" value="DNase I-like"/>
    <property type="match status" value="1"/>
</dbReference>
<accession>A0A840W7S7</accession>
<comment type="caution">
    <text evidence="4">The sequence shown here is derived from an EMBL/GenBank/DDBJ whole genome shotgun (WGS) entry which is preliminary data.</text>
</comment>
<proteinExistence type="predicted"/>
<keyword evidence="2" id="KW-0732">Signal</keyword>
<feature type="signal peptide" evidence="2">
    <location>
        <begin position="1"/>
        <end position="25"/>
    </location>
</feature>
<gene>
    <name evidence="4" type="ORF">HNR07_003229</name>
</gene>
<dbReference type="AlphaFoldDB" id="A0A840W7S7"/>
<dbReference type="GO" id="GO:0005975">
    <property type="term" value="P:carbohydrate metabolic process"/>
    <property type="evidence" value="ECO:0007669"/>
    <property type="project" value="UniProtKB-ARBA"/>
</dbReference>
<keyword evidence="4" id="KW-0540">Nuclease</keyword>
<evidence type="ECO:0000313" key="5">
    <source>
        <dbReference type="Proteomes" id="UP000579647"/>
    </source>
</evidence>
<name>A0A840W7S7_9ACTN</name>
<dbReference type="PANTHER" id="PTHR41349:SF1">
    <property type="entry name" value="PROTEIN CBG08683"/>
    <property type="match status" value="1"/>
</dbReference>
<evidence type="ECO:0000313" key="4">
    <source>
        <dbReference type="EMBL" id="MBB5492092.1"/>
    </source>
</evidence>
<dbReference type="RefSeq" id="WP_184365648.1">
    <property type="nucleotide sequence ID" value="NZ_BAAAKM010000015.1"/>
</dbReference>
<dbReference type="Pfam" id="PF03372">
    <property type="entry name" value="Exo_endo_phos"/>
    <property type="match status" value="1"/>
</dbReference>
<evidence type="ECO:0000256" key="2">
    <source>
        <dbReference type="SAM" id="SignalP"/>
    </source>
</evidence>
<reference evidence="4 5" key="1">
    <citation type="submission" date="2020-08" db="EMBL/GenBank/DDBJ databases">
        <title>Sequencing the genomes of 1000 actinobacteria strains.</title>
        <authorList>
            <person name="Klenk H.-P."/>
        </authorList>
    </citation>
    <scope>NUCLEOTIDE SEQUENCE [LARGE SCALE GENOMIC DNA]</scope>
    <source>
        <strain evidence="4 5">DSM 44598</strain>
    </source>
</reference>
<protein>
    <submittedName>
        <fullName evidence="4">Endonuclease/exonuclease/phosphatase family metal-dependent hydrolase</fullName>
    </submittedName>
</protein>
<dbReference type="Gene3D" id="3.60.10.10">
    <property type="entry name" value="Endonuclease/exonuclease/phosphatase"/>
    <property type="match status" value="1"/>
</dbReference>
<feature type="domain" description="Endonuclease/exonuclease/phosphatase" evidence="3">
    <location>
        <begin position="237"/>
        <end position="503"/>
    </location>
</feature>
<dbReference type="Gene3D" id="2.60.40.10">
    <property type="entry name" value="Immunoglobulins"/>
    <property type="match status" value="1"/>
</dbReference>
<feature type="region of interest" description="Disordered" evidence="1">
    <location>
        <begin position="179"/>
        <end position="211"/>
    </location>
</feature>